<dbReference type="Pfam" id="PF18704">
    <property type="entry name" value="Chromo_2"/>
    <property type="match status" value="1"/>
</dbReference>
<dbReference type="InterPro" id="IPR006085">
    <property type="entry name" value="XPG_DNA_repair_N"/>
</dbReference>
<comment type="similarity">
    <text evidence="12">Belongs to the XPG/RAD2 endonuclease family. GEN subfamily.</text>
</comment>
<dbReference type="PANTHER" id="PTHR11081">
    <property type="entry name" value="FLAP ENDONUCLEASE FAMILY MEMBER"/>
    <property type="match status" value="1"/>
</dbReference>
<accession>H3B408</accession>
<evidence type="ECO:0000256" key="9">
    <source>
        <dbReference type="ARBA" id="ARBA00022842"/>
    </source>
</evidence>
<dbReference type="InterPro" id="IPR041012">
    <property type="entry name" value="GEN_chromo"/>
</dbReference>
<dbReference type="EMBL" id="AFYH01085245">
    <property type="status" value="NOT_ANNOTATED_CDS"/>
    <property type="molecule type" value="Genomic_DNA"/>
</dbReference>
<keyword evidence="6" id="KW-0255">Endonuclease</keyword>
<keyword evidence="8" id="KW-0378">Hydrolase</keyword>
<evidence type="ECO:0000256" key="1">
    <source>
        <dbReference type="ARBA" id="ARBA00001946"/>
    </source>
</evidence>
<dbReference type="FunFam" id="1.10.150.20:FF:000030">
    <property type="entry name" value="Flap endonuclease GEN-like 1"/>
    <property type="match status" value="1"/>
</dbReference>
<dbReference type="EMBL" id="AFYH01085246">
    <property type="status" value="NOT_ANNOTATED_CDS"/>
    <property type="molecule type" value="Genomic_DNA"/>
</dbReference>
<keyword evidence="3" id="KW-0597">Phosphoprotein</keyword>
<evidence type="ECO:0000256" key="3">
    <source>
        <dbReference type="ARBA" id="ARBA00022553"/>
    </source>
</evidence>
<dbReference type="Ensembl" id="ENSLACT00000016743.1">
    <property type="protein sequence ID" value="ENSLACP00000016629.1"/>
    <property type="gene ID" value="ENSLACG00000014653.1"/>
</dbReference>
<dbReference type="InParanoid" id="H3B408"/>
<evidence type="ECO:0000259" key="16">
    <source>
        <dbReference type="SMART" id="SM00484"/>
    </source>
</evidence>
<comment type="subcellular location">
    <subcellularLocation>
        <location evidence="2">Nucleus</location>
    </subcellularLocation>
</comment>
<feature type="region of interest" description="Disordered" evidence="15">
    <location>
        <begin position="856"/>
        <end position="883"/>
    </location>
</feature>
<dbReference type="Gene3D" id="3.40.50.1010">
    <property type="entry name" value="5'-nuclease"/>
    <property type="match status" value="1"/>
</dbReference>
<dbReference type="Pfam" id="PF00867">
    <property type="entry name" value="XPG_I"/>
    <property type="match status" value="1"/>
</dbReference>
<evidence type="ECO:0000256" key="11">
    <source>
        <dbReference type="ARBA" id="ARBA00023242"/>
    </source>
</evidence>
<reference evidence="18" key="3">
    <citation type="submission" date="2025-09" db="UniProtKB">
        <authorList>
            <consortium name="Ensembl"/>
        </authorList>
    </citation>
    <scope>IDENTIFICATION</scope>
</reference>
<evidence type="ECO:0000256" key="10">
    <source>
        <dbReference type="ARBA" id="ARBA00023204"/>
    </source>
</evidence>
<dbReference type="SUPFAM" id="SSF47807">
    <property type="entry name" value="5' to 3' exonuclease, C-terminal subdomain"/>
    <property type="match status" value="1"/>
</dbReference>
<keyword evidence="7" id="KW-0227">DNA damage</keyword>
<dbReference type="SMART" id="SM00485">
    <property type="entry name" value="XPGN"/>
    <property type="match status" value="1"/>
</dbReference>
<dbReference type="InterPro" id="IPR036279">
    <property type="entry name" value="5-3_exonuclease_C_sf"/>
</dbReference>
<comment type="cofactor">
    <cofactor evidence="1">
        <name>Mg(2+)</name>
        <dbReference type="ChEBI" id="CHEBI:18420"/>
    </cofactor>
</comment>
<dbReference type="SMART" id="SM00279">
    <property type="entry name" value="HhH2"/>
    <property type="match status" value="1"/>
</dbReference>
<evidence type="ECO:0000256" key="12">
    <source>
        <dbReference type="ARBA" id="ARBA00038112"/>
    </source>
</evidence>
<dbReference type="InterPro" id="IPR008918">
    <property type="entry name" value="HhH2"/>
</dbReference>
<evidence type="ECO:0000259" key="17">
    <source>
        <dbReference type="SMART" id="SM00485"/>
    </source>
</evidence>
<dbReference type="GeneTree" id="ENSGT00940000159266"/>
<gene>
    <name evidence="18" type="primary">GEN1</name>
</gene>
<dbReference type="PANTHER" id="PTHR11081:SF70">
    <property type="entry name" value="FLAP ENDONUCLEASE GEN HOMOLOG 1"/>
    <property type="match status" value="1"/>
</dbReference>
<reference evidence="19" key="1">
    <citation type="submission" date="2011-08" db="EMBL/GenBank/DDBJ databases">
        <title>The draft genome of Latimeria chalumnae.</title>
        <authorList>
            <person name="Di Palma F."/>
            <person name="Alfoldi J."/>
            <person name="Johnson J."/>
            <person name="Berlin A."/>
            <person name="Gnerre S."/>
            <person name="Jaffe D."/>
            <person name="MacCallum I."/>
            <person name="Young S."/>
            <person name="Walker B.J."/>
            <person name="Lander E."/>
            <person name="Lindblad-Toh K."/>
        </authorList>
    </citation>
    <scope>NUCLEOTIDE SEQUENCE [LARGE SCALE GENOMIC DNA]</scope>
    <source>
        <strain evidence="19">Wild caught</strain>
    </source>
</reference>
<dbReference type="GO" id="GO:0000400">
    <property type="term" value="F:four-way junction DNA binding"/>
    <property type="evidence" value="ECO:0007669"/>
    <property type="project" value="TreeGrafter"/>
</dbReference>
<dbReference type="CDD" id="cd09869">
    <property type="entry name" value="PIN_GEN1"/>
    <property type="match status" value="1"/>
</dbReference>
<dbReference type="GO" id="GO:0046872">
    <property type="term" value="F:metal ion binding"/>
    <property type="evidence" value="ECO:0007669"/>
    <property type="project" value="UniProtKB-KW"/>
</dbReference>
<dbReference type="GO" id="GO:0005634">
    <property type="term" value="C:nucleus"/>
    <property type="evidence" value="ECO:0007669"/>
    <property type="project" value="UniProtKB-SubCell"/>
</dbReference>
<dbReference type="HOGENOM" id="CLU_013777_0_0_1"/>
<keyword evidence="5" id="KW-0479">Metal-binding</keyword>
<keyword evidence="4" id="KW-0540">Nuclease</keyword>
<dbReference type="GO" id="GO:0006281">
    <property type="term" value="P:DNA repair"/>
    <property type="evidence" value="ECO:0007669"/>
    <property type="project" value="UniProtKB-KW"/>
</dbReference>
<feature type="domain" description="XPG N-terminal" evidence="17">
    <location>
        <begin position="1"/>
        <end position="96"/>
    </location>
</feature>
<feature type="compositionally biased region" description="Polar residues" evidence="15">
    <location>
        <begin position="830"/>
        <end position="840"/>
    </location>
</feature>
<keyword evidence="19" id="KW-1185">Reference proteome</keyword>
<reference evidence="18" key="2">
    <citation type="submission" date="2025-08" db="UniProtKB">
        <authorList>
            <consortium name="Ensembl"/>
        </authorList>
    </citation>
    <scope>IDENTIFICATION</scope>
</reference>
<comment type="subunit">
    <text evidence="13">Largely monomeric, dimerizes on the Holliday junction and the first nick occurs upon dimerization at the junction.</text>
</comment>
<dbReference type="Gene3D" id="1.10.150.20">
    <property type="entry name" value="5' to 3' exonuclease, C-terminal subdomain"/>
    <property type="match status" value="1"/>
</dbReference>
<dbReference type="AlphaFoldDB" id="H3B408"/>
<dbReference type="InterPro" id="IPR006084">
    <property type="entry name" value="XPG/Rad2"/>
</dbReference>
<dbReference type="EMBL" id="AFYH01085243">
    <property type="status" value="NOT_ANNOTATED_CDS"/>
    <property type="molecule type" value="Genomic_DNA"/>
</dbReference>
<evidence type="ECO:0000256" key="15">
    <source>
        <dbReference type="SAM" id="MobiDB-lite"/>
    </source>
</evidence>
<feature type="domain" description="XPG-I" evidence="16">
    <location>
        <begin position="124"/>
        <end position="195"/>
    </location>
</feature>
<evidence type="ECO:0000313" key="19">
    <source>
        <dbReference type="Proteomes" id="UP000008672"/>
    </source>
</evidence>
<evidence type="ECO:0000256" key="7">
    <source>
        <dbReference type="ARBA" id="ARBA00022763"/>
    </source>
</evidence>
<dbReference type="GO" id="GO:0008821">
    <property type="term" value="F:crossover junction DNA endonuclease activity"/>
    <property type="evidence" value="ECO:0007669"/>
    <property type="project" value="UniProtKB-ARBA"/>
</dbReference>
<evidence type="ECO:0000313" key="18">
    <source>
        <dbReference type="Ensembl" id="ENSLACP00000016629.1"/>
    </source>
</evidence>
<dbReference type="SUPFAM" id="SSF88723">
    <property type="entry name" value="PIN domain-like"/>
    <property type="match status" value="1"/>
</dbReference>
<dbReference type="SMART" id="SM00484">
    <property type="entry name" value="XPGI"/>
    <property type="match status" value="1"/>
</dbReference>
<evidence type="ECO:0000256" key="2">
    <source>
        <dbReference type="ARBA" id="ARBA00004123"/>
    </source>
</evidence>
<evidence type="ECO:0000256" key="4">
    <source>
        <dbReference type="ARBA" id="ARBA00022722"/>
    </source>
</evidence>
<protein>
    <recommendedName>
        <fullName evidence="14">Flap endonuclease GEN homolog 1</fullName>
    </recommendedName>
</protein>
<dbReference type="STRING" id="7897.ENSLACP00000016629"/>
<dbReference type="FunFam" id="3.40.50.1010:FF:000024">
    <property type="entry name" value="flap endonuclease GEN homolog 1"/>
    <property type="match status" value="1"/>
</dbReference>
<sequence>MGVNELWQILEPVREHVHLRSLSGKILAVDLSLWVCEAQAVKGMMGTVAKPHLRNLFFRVSTLTLMGVKLIFVLEGDAPKVKADTMHKRTKMRYEFSRKMGGATLRTGRSYFNYFLKECCEMLECLGIPWVQAAGEAEAMCAYLNANGYADGCITNDGDVFLYGAQTVYKNFTMNTKDPHVDCYKMSAVKAKLGLDRDALVGLAVLLGCDYLPKGVPGVGKEQALKLLEILKGQSLLHRFNKWKEQFQDSMASDVPIKKRAHCAVCQHPGSSKEHERTGCKLCGSERFCEPHHYDYSCPCDWHQSEQERQANSVENNVKKKAKLCKGFPFNEVISEFLVTKDEPIKTIMWKRPSLLSAENFALNKMEWPKHYTCEKLLTLLTYFDMKERRSGRSSPNQLQPIRILKTRIRNGIPCFEIEWQKPEHYISADGQPEDSRNSVITIEEESLIQAAYPDLVVLFHKEKAEAQEKKLKDKKPKIKKDHNVDDVEVLLSQMSLQTTSKICKEAPGNHCDSTRVQENIFKSATVSSSKNECLSKLATWDPVEIASKHSSEPETTVEWASPPLSSRQVLSASSPNVSAVIAEMHLSDIDWEGTSFSTPPSKHTVEELSSTLRREEPEHSLQNPQNLCLRDRILLKNFSKSDLSDQSGIIHLRSLLPEELRKTDLNTEGENDISKTHKDTSDLLISNIVHCQAKEMSISKSFKRSTPQSYLGQKASHILTKGTVEKVPSGEKNVKSNMLQNKATVIAAAESSIVSGDLRPHCQPANTKISDCKGEKVGNKTTATIQKSVIKRSVCLAACSSSEDSDSENFKSCKQKPQNKHKEDARAAATSSSMTLESASAVTINEKQNCFRNLPQRSESFQSYPNDASPQQSDGEDSVILLDSPLPLSERLKLRLQS</sequence>
<dbReference type="EMBL" id="AFYH01085244">
    <property type="status" value="NOT_ANNOTATED_CDS"/>
    <property type="molecule type" value="Genomic_DNA"/>
</dbReference>
<dbReference type="PRINTS" id="PR00853">
    <property type="entry name" value="XPGRADSUPER"/>
</dbReference>
<feature type="region of interest" description="Disordered" evidence="15">
    <location>
        <begin position="803"/>
        <end position="840"/>
    </location>
</feature>
<dbReference type="eggNOG" id="KOG2519">
    <property type="taxonomic scope" value="Eukaryota"/>
</dbReference>
<dbReference type="GO" id="GO:0017108">
    <property type="term" value="F:5'-flap endonuclease activity"/>
    <property type="evidence" value="ECO:0007669"/>
    <property type="project" value="UniProtKB-ARBA"/>
</dbReference>
<evidence type="ECO:0000256" key="6">
    <source>
        <dbReference type="ARBA" id="ARBA00022759"/>
    </source>
</evidence>
<name>H3B408_LATCH</name>
<evidence type="ECO:0000256" key="8">
    <source>
        <dbReference type="ARBA" id="ARBA00022801"/>
    </source>
</evidence>
<dbReference type="InterPro" id="IPR029060">
    <property type="entry name" value="PIN-like_dom_sf"/>
</dbReference>
<dbReference type="EMBL" id="AFYH01085247">
    <property type="status" value="NOT_ANNOTATED_CDS"/>
    <property type="molecule type" value="Genomic_DNA"/>
</dbReference>
<evidence type="ECO:0000256" key="14">
    <source>
        <dbReference type="ARBA" id="ARBA00070188"/>
    </source>
</evidence>
<dbReference type="OMA" id="QHEVRTI"/>
<dbReference type="Proteomes" id="UP000008672">
    <property type="component" value="Unassembled WGS sequence"/>
</dbReference>
<keyword evidence="9" id="KW-0460">Magnesium</keyword>
<keyword evidence="11" id="KW-0539">Nucleus</keyword>
<evidence type="ECO:0000256" key="5">
    <source>
        <dbReference type="ARBA" id="ARBA00022723"/>
    </source>
</evidence>
<proteinExistence type="inferred from homology"/>
<dbReference type="InterPro" id="IPR006086">
    <property type="entry name" value="XPG-I_dom"/>
</dbReference>
<dbReference type="FunCoup" id="H3B408">
    <property type="interactions" value="888"/>
</dbReference>
<organism evidence="18 19">
    <name type="scientific">Latimeria chalumnae</name>
    <name type="common">Coelacanth</name>
    <dbReference type="NCBI Taxonomy" id="7897"/>
    <lineage>
        <taxon>Eukaryota</taxon>
        <taxon>Metazoa</taxon>
        <taxon>Chordata</taxon>
        <taxon>Craniata</taxon>
        <taxon>Vertebrata</taxon>
        <taxon>Euteleostomi</taxon>
        <taxon>Coelacanthiformes</taxon>
        <taxon>Coelacanthidae</taxon>
        <taxon>Latimeria</taxon>
    </lineage>
</organism>
<keyword evidence="10" id="KW-0234">DNA repair</keyword>
<dbReference type="Pfam" id="PF00752">
    <property type="entry name" value="XPG_N"/>
    <property type="match status" value="1"/>
</dbReference>
<feature type="compositionally biased region" description="Polar residues" evidence="15">
    <location>
        <begin position="856"/>
        <end position="874"/>
    </location>
</feature>
<evidence type="ECO:0000256" key="13">
    <source>
        <dbReference type="ARBA" id="ARBA00063132"/>
    </source>
</evidence>